<reference evidence="1 2" key="1">
    <citation type="submission" date="2020-10" db="EMBL/GenBank/DDBJ databases">
        <title>Sequencing the genomes of 1000 actinobacteria strains.</title>
        <authorList>
            <person name="Klenk H.-P."/>
        </authorList>
    </citation>
    <scope>NUCLEOTIDE SEQUENCE [LARGE SCALE GENOMIC DNA]</scope>
    <source>
        <strain evidence="1 2">DSM 44653</strain>
    </source>
</reference>
<name>A0ABR9HWR2_9PSEU</name>
<keyword evidence="2" id="KW-1185">Reference proteome</keyword>
<evidence type="ECO:0000313" key="1">
    <source>
        <dbReference type="EMBL" id="MBE1495350.1"/>
    </source>
</evidence>
<organism evidence="1 2">
    <name type="scientific">Amycolatopsis lexingtonensis</name>
    <dbReference type="NCBI Taxonomy" id="218822"/>
    <lineage>
        <taxon>Bacteria</taxon>
        <taxon>Bacillati</taxon>
        <taxon>Actinomycetota</taxon>
        <taxon>Actinomycetes</taxon>
        <taxon>Pseudonocardiales</taxon>
        <taxon>Pseudonocardiaceae</taxon>
        <taxon>Amycolatopsis</taxon>
    </lineage>
</organism>
<evidence type="ECO:0000313" key="2">
    <source>
        <dbReference type="Proteomes" id="UP000631670"/>
    </source>
</evidence>
<dbReference type="RefSeq" id="WP_143265074.1">
    <property type="nucleotide sequence ID" value="NZ_JADBEG010000001.1"/>
</dbReference>
<comment type="caution">
    <text evidence="1">The sequence shown here is derived from an EMBL/GenBank/DDBJ whole genome shotgun (WGS) entry which is preliminary data.</text>
</comment>
<accession>A0ABR9HWR2</accession>
<gene>
    <name evidence="1" type="ORF">H4696_002450</name>
</gene>
<dbReference type="Proteomes" id="UP000631670">
    <property type="component" value="Unassembled WGS sequence"/>
</dbReference>
<protein>
    <recommendedName>
        <fullName evidence="3">Fe2OG dioxygenase domain-containing protein</fullName>
    </recommendedName>
</protein>
<evidence type="ECO:0008006" key="3">
    <source>
        <dbReference type="Google" id="ProtNLM"/>
    </source>
</evidence>
<sequence>MTTMDTRPVEEIHFGGARVFAVDLFSPPEVDQVRAAVDAAPPELWHEGRRTPGVGRMATIGEALYRSRGKLEHYAECARRENRLLYRHFRLVHERVATFFEERYALPVVYADELAVPGFHVFGFDAPGDYAGGGWHVDALETQAPSLIRRADDISAVVTFTVPFELPDGGSGLDLEADIPGAAPGRHGGGEAITVPYRAGTMVFTESELWHRISGSRCRTPGQRRVTYQGHGVRLDGRWIFFW</sequence>
<dbReference type="EMBL" id="JADBEG010000001">
    <property type="protein sequence ID" value="MBE1495350.1"/>
    <property type="molecule type" value="Genomic_DNA"/>
</dbReference>
<dbReference type="Gene3D" id="2.60.120.620">
    <property type="entry name" value="q2cbj1_9rhob like domain"/>
    <property type="match status" value="1"/>
</dbReference>
<proteinExistence type="predicted"/>